<dbReference type="PANTHER" id="PTHR30269">
    <property type="entry name" value="TRANSMEMBRANE PROTEIN YFCA"/>
    <property type="match status" value="1"/>
</dbReference>
<reference evidence="9 10" key="1">
    <citation type="submission" date="2019-11" db="EMBL/GenBank/DDBJ databases">
        <title>Whole-genome sequence of a the green, strictly anaerobic photosynthetic bacterium Heliobacillus mobilis DSM 6151.</title>
        <authorList>
            <person name="Kyndt J.A."/>
            <person name="Meyer T.E."/>
        </authorList>
    </citation>
    <scope>NUCLEOTIDE SEQUENCE [LARGE SCALE GENOMIC DNA]</scope>
    <source>
        <strain evidence="9 10">DSM 6151</strain>
    </source>
</reference>
<keyword evidence="3" id="KW-0813">Transport</keyword>
<keyword evidence="7 8" id="KW-0472">Membrane</keyword>
<dbReference type="GO" id="GO:0005886">
    <property type="term" value="C:plasma membrane"/>
    <property type="evidence" value="ECO:0007669"/>
    <property type="project" value="UniProtKB-SubCell"/>
</dbReference>
<dbReference type="InterPro" id="IPR052017">
    <property type="entry name" value="TSUP"/>
</dbReference>
<feature type="transmembrane region" description="Helical" evidence="8">
    <location>
        <begin position="74"/>
        <end position="97"/>
    </location>
</feature>
<dbReference type="Pfam" id="PF01925">
    <property type="entry name" value="TauE"/>
    <property type="match status" value="1"/>
</dbReference>
<dbReference type="InterPro" id="IPR002781">
    <property type="entry name" value="TM_pro_TauE-like"/>
</dbReference>
<evidence type="ECO:0000256" key="4">
    <source>
        <dbReference type="ARBA" id="ARBA00022475"/>
    </source>
</evidence>
<comment type="subcellular location">
    <subcellularLocation>
        <location evidence="1 8">Cell membrane</location>
        <topology evidence="1 8">Multi-pass membrane protein</topology>
    </subcellularLocation>
</comment>
<organism evidence="9 10">
    <name type="scientific">Heliobacterium mobile</name>
    <name type="common">Heliobacillus mobilis</name>
    <dbReference type="NCBI Taxonomy" id="28064"/>
    <lineage>
        <taxon>Bacteria</taxon>
        <taxon>Bacillati</taxon>
        <taxon>Bacillota</taxon>
        <taxon>Clostridia</taxon>
        <taxon>Eubacteriales</taxon>
        <taxon>Heliobacteriaceae</taxon>
        <taxon>Heliobacterium</taxon>
    </lineage>
</organism>
<protein>
    <recommendedName>
        <fullName evidence="8">Probable membrane transporter protein</fullName>
    </recommendedName>
</protein>
<evidence type="ECO:0000256" key="1">
    <source>
        <dbReference type="ARBA" id="ARBA00004651"/>
    </source>
</evidence>
<keyword evidence="5 8" id="KW-0812">Transmembrane</keyword>
<sequence length="255" mass="27546">MSFDLLTMTVILSAVSFVAGFVDSIAGGGGLLLLPALLFTGLPPQTVLGTNKFASTFGTSFALVNFVRSKKVDWRIVSVGIAFTLLGAFLGSKAILYFPNDQVGRMIVFLLPFAMAITLIPQKVRKEHKEPSTQELLKKVPLICFSIGFYDGFLGPGTGSFLIMAFYIFLGLDLVMASGTAKVFNLASNVGALIVFLLEGKVLYLLGLPMALANITGNLLGSTLAIRKGTNLVRAFLMTSFGLLFITLVWKYFFQ</sequence>
<feature type="transmembrane region" description="Helical" evidence="8">
    <location>
        <begin position="232"/>
        <end position="253"/>
    </location>
</feature>
<evidence type="ECO:0000256" key="3">
    <source>
        <dbReference type="ARBA" id="ARBA00022448"/>
    </source>
</evidence>
<evidence type="ECO:0000256" key="5">
    <source>
        <dbReference type="ARBA" id="ARBA00022692"/>
    </source>
</evidence>
<feature type="transmembrane region" description="Helical" evidence="8">
    <location>
        <begin position="190"/>
        <end position="212"/>
    </location>
</feature>
<dbReference type="AlphaFoldDB" id="A0A6I3SKN4"/>
<keyword evidence="4 8" id="KW-1003">Cell membrane</keyword>
<evidence type="ECO:0000313" key="10">
    <source>
        <dbReference type="Proteomes" id="UP000430670"/>
    </source>
</evidence>
<dbReference type="Proteomes" id="UP000430670">
    <property type="component" value="Unassembled WGS sequence"/>
</dbReference>
<name>A0A6I3SKN4_HELMO</name>
<dbReference type="PANTHER" id="PTHR30269:SF0">
    <property type="entry name" value="MEMBRANE TRANSPORTER PROTEIN YFCA-RELATED"/>
    <property type="match status" value="1"/>
</dbReference>
<comment type="similarity">
    <text evidence="2 8">Belongs to the 4-toluene sulfonate uptake permease (TSUP) (TC 2.A.102) family.</text>
</comment>
<dbReference type="RefSeq" id="WP_155476345.1">
    <property type="nucleotide sequence ID" value="NZ_WNKU01000009.1"/>
</dbReference>
<comment type="caution">
    <text evidence="9">The sequence shown here is derived from an EMBL/GenBank/DDBJ whole genome shotgun (WGS) entry which is preliminary data.</text>
</comment>
<accession>A0A6I3SKN4</accession>
<evidence type="ECO:0000256" key="2">
    <source>
        <dbReference type="ARBA" id="ARBA00009142"/>
    </source>
</evidence>
<feature type="transmembrane region" description="Helical" evidence="8">
    <location>
        <begin position="103"/>
        <end position="121"/>
    </location>
</feature>
<feature type="transmembrane region" description="Helical" evidence="8">
    <location>
        <begin position="48"/>
        <end position="67"/>
    </location>
</feature>
<evidence type="ECO:0000256" key="6">
    <source>
        <dbReference type="ARBA" id="ARBA00022989"/>
    </source>
</evidence>
<feature type="transmembrane region" description="Helical" evidence="8">
    <location>
        <begin position="142"/>
        <end position="170"/>
    </location>
</feature>
<evidence type="ECO:0000256" key="8">
    <source>
        <dbReference type="RuleBase" id="RU363041"/>
    </source>
</evidence>
<evidence type="ECO:0000256" key="7">
    <source>
        <dbReference type="ARBA" id="ARBA00023136"/>
    </source>
</evidence>
<dbReference type="EMBL" id="WNKU01000009">
    <property type="protein sequence ID" value="MTV49252.1"/>
    <property type="molecule type" value="Genomic_DNA"/>
</dbReference>
<gene>
    <name evidence="9" type="ORF">GJ688_09705</name>
</gene>
<keyword evidence="6 8" id="KW-1133">Transmembrane helix</keyword>
<proteinExistence type="inferred from homology"/>
<evidence type="ECO:0000313" key="9">
    <source>
        <dbReference type="EMBL" id="MTV49252.1"/>
    </source>
</evidence>
<keyword evidence="10" id="KW-1185">Reference proteome</keyword>
<dbReference type="OrthoDB" id="554695at2"/>